<feature type="domain" description="Peptidase S11 D-alanyl-D-alanine carboxypeptidase A N-terminal" evidence="2">
    <location>
        <begin position="55"/>
        <end position="292"/>
    </location>
</feature>
<dbReference type="GO" id="GO:0006508">
    <property type="term" value="P:proteolysis"/>
    <property type="evidence" value="ECO:0007669"/>
    <property type="project" value="InterPro"/>
</dbReference>
<gene>
    <name evidence="3" type="primary">dacB_2</name>
    <name evidence="3" type="ORF">ERICV_02925</name>
</gene>
<dbReference type="Gene3D" id="3.40.710.10">
    <property type="entry name" value="DD-peptidase/beta-lactamase superfamily"/>
    <property type="match status" value="1"/>
</dbReference>
<protein>
    <submittedName>
        <fullName evidence="3">D-alanyl-D-alanine carboxypeptidase DacB</fullName>
        <ecNumber evidence="3">3.4.16.4</ecNumber>
    </submittedName>
</protein>
<accession>A0A6C0QTK6</accession>
<name>A0A6C0QTK6_9BACL</name>
<dbReference type="RefSeq" id="WP_036654329.1">
    <property type="nucleotide sequence ID" value="NZ_CP019651.1"/>
</dbReference>
<reference evidence="3 4" key="1">
    <citation type="journal article" date="2020" name="Int. J. Med. Microbiol.">
        <title>Discovery of Paenibacillus larvae ERIC V: Phenotypic and genomic comparison to genotypes ERIC I-IV reveal different inventories of virulence factors which correlate with epidemiological prevalences of American Foulbrood.</title>
        <authorList>
            <person name="Beims H."/>
            <person name="Bunk B."/>
            <person name="Erler S."/>
            <person name="Mohr K.I."/>
            <person name="Sproer C."/>
            <person name="Pradella S."/>
            <person name="Gunther G."/>
            <person name="Rohde M."/>
            <person name="von der Ohe W."/>
            <person name="Steinert M."/>
        </authorList>
    </citation>
    <scope>NUCLEOTIDE SEQUENCE [LARGE SCALE GENOMIC DNA]</scope>
    <source>
        <strain evidence="3">Eric_V</strain>
    </source>
</reference>
<dbReference type="EC" id="3.4.16.4" evidence="3"/>
<dbReference type="GO" id="GO:0009002">
    <property type="term" value="F:serine-type D-Ala-D-Ala carboxypeptidase activity"/>
    <property type="evidence" value="ECO:0007669"/>
    <property type="project" value="UniProtKB-EC"/>
</dbReference>
<evidence type="ECO:0000256" key="1">
    <source>
        <dbReference type="SAM" id="SignalP"/>
    </source>
</evidence>
<keyword evidence="3" id="KW-0121">Carboxypeptidase</keyword>
<organism evidence="3 4">
    <name type="scientific">Paenibacillus larvae subsp. larvae</name>
    <dbReference type="NCBI Taxonomy" id="147375"/>
    <lineage>
        <taxon>Bacteria</taxon>
        <taxon>Bacillati</taxon>
        <taxon>Bacillota</taxon>
        <taxon>Bacilli</taxon>
        <taxon>Bacillales</taxon>
        <taxon>Paenibacillaceae</taxon>
        <taxon>Paenibacillus</taxon>
    </lineage>
</organism>
<dbReference type="Pfam" id="PF00768">
    <property type="entry name" value="Peptidase_S11"/>
    <property type="match status" value="1"/>
</dbReference>
<dbReference type="EMBL" id="CP019717">
    <property type="protein sequence ID" value="QHZ52044.1"/>
    <property type="molecule type" value="Genomic_DNA"/>
</dbReference>
<dbReference type="AlphaFoldDB" id="A0A6C0QTK6"/>
<dbReference type="InterPro" id="IPR012338">
    <property type="entry name" value="Beta-lactam/transpept-like"/>
</dbReference>
<evidence type="ECO:0000313" key="4">
    <source>
        <dbReference type="Proteomes" id="UP000464330"/>
    </source>
</evidence>
<dbReference type="PANTHER" id="PTHR21581:SF33">
    <property type="entry name" value="D-ALANYL-D-ALANINE CARBOXYPEPTIDASE DACB"/>
    <property type="match status" value="1"/>
</dbReference>
<keyword evidence="3" id="KW-0378">Hydrolase</keyword>
<dbReference type="Proteomes" id="UP000464330">
    <property type="component" value="Chromosome"/>
</dbReference>
<proteinExistence type="predicted"/>
<keyword evidence="1" id="KW-0732">Signal</keyword>
<dbReference type="PANTHER" id="PTHR21581">
    <property type="entry name" value="D-ALANYL-D-ALANINE CARBOXYPEPTIDASE"/>
    <property type="match status" value="1"/>
</dbReference>
<dbReference type="InterPro" id="IPR001967">
    <property type="entry name" value="Peptidase_S11_N"/>
</dbReference>
<feature type="chain" id="PRO_5034448414" evidence="1">
    <location>
        <begin position="26"/>
        <end position="317"/>
    </location>
</feature>
<keyword evidence="3" id="KW-0645">Protease</keyword>
<sequence length="317" mass="34718" precursor="true">MKRKKKKRGFGLILLVCILMGGAWAAANWGHSKTLAKSAWNYVTTSSSNRSFALNEIAGEAAFVMDLDSGETLFYKNENKKMYPASTTKILSALVALEKGNPNDVITVGDEVNLKTAGESSAGLVQGQKLKLRDLIAGMMLPSGNDAARTVSRYVANRDKGKNISADEANVYFAGLMNKKAKEIGATKSHFVNSHGLHDPEHYSTVHDMALIAKEAMKNELFRNIVSKESYTTAAAKPAQTYVNRNKLLLQDNPVYYSGVNGIKTGFTDEAGYCLVSSARKNGKNLISVVFHSGRDNVWTDSQKLLDYGFDKLMVQK</sequence>
<dbReference type="SUPFAM" id="SSF56601">
    <property type="entry name" value="beta-lactamase/transpeptidase-like"/>
    <property type="match status" value="1"/>
</dbReference>
<evidence type="ECO:0000313" key="3">
    <source>
        <dbReference type="EMBL" id="QHZ52044.1"/>
    </source>
</evidence>
<evidence type="ECO:0000259" key="2">
    <source>
        <dbReference type="Pfam" id="PF00768"/>
    </source>
</evidence>
<feature type="signal peptide" evidence="1">
    <location>
        <begin position="1"/>
        <end position="25"/>
    </location>
</feature>